<dbReference type="Pfam" id="PF13489">
    <property type="entry name" value="Methyltransf_23"/>
    <property type="match status" value="1"/>
</dbReference>
<keyword evidence="1" id="KW-0808">Transferase</keyword>
<protein>
    <recommendedName>
        <fullName evidence="5">S-adenosyl-L-methionine-dependent methyltransferase</fullName>
    </recommendedName>
</protein>
<feature type="region of interest" description="Disordered" evidence="2">
    <location>
        <begin position="178"/>
        <end position="198"/>
    </location>
</feature>
<name>A0A9P6UTZ8_9FUNG</name>
<sequence length="267" mass="29572">MADIQKLNNDHFNKTAQDYDSIPQLFEMTERSTKIVVEEFTASTSEEHVNNSTVLEFGCGTGLCAFRIAPKVARVLGVDASEGMLKHLNHKLATNVENAPFRDKISTVLHLVTDTQPLPAKESAKYLAGANGGFDMVYSNFVMHHIEDVQGIVNTLAAKLLKKDGWLIVMDFVSEDHHHHQHHHHGHDNAQGGTKAESSLHDHFVDAQGNPLDFVAHKGGFTPEIFAGIFKKAGLVDVEAKQSYGLDRELNGKMFYTEAFVVKGRRA</sequence>
<dbReference type="AlphaFoldDB" id="A0A9P6UTZ8"/>
<reference evidence="3" key="1">
    <citation type="journal article" date="2020" name="Fungal Divers.">
        <title>Resolving the Mortierellaceae phylogeny through synthesis of multi-gene phylogenetics and phylogenomics.</title>
        <authorList>
            <person name="Vandepol N."/>
            <person name="Liber J."/>
            <person name="Desiro A."/>
            <person name="Na H."/>
            <person name="Kennedy M."/>
            <person name="Barry K."/>
            <person name="Grigoriev I.V."/>
            <person name="Miller A.N."/>
            <person name="O'Donnell K."/>
            <person name="Stajich J.E."/>
            <person name="Bonito G."/>
        </authorList>
    </citation>
    <scope>NUCLEOTIDE SEQUENCE</scope>
    <source>
        <strain evidence="3">REB-010B</strain>
    </source>
</reference>
<dbReference type="InterPro" id="IPR029063">
    <property type="entry name" value="SAM-dependent_MTases_sf"/>
</dbReference>
<organism evidence="3 4">
    <name type="scientific">Dissophora globulifera</name>
    <dbReference type="NCBI Taxonomy" id="979702"/>
    <lineage>
        <taxon>Eukaryota</taxon>
        <taxon>Fungi</taxon>
        <taxon>Fungi incertae sedis</taxon>
        <taxon>Mucoromycota</taxon>
        <taxon>Mortierellomycotina</taxon>
        <taxon>Mortierellomycetes</taxon>
        <taxon>Mortierellales</taxon>
        <taxon>Mortierellaceae</taxon>
        <taxon>Dissophora</taxon>
    </lineage>
</organism>
<evidence type="ECO:0000256" key="1">
    <source>
        <dbReference type="ARBA" id="ARBA00022679"/>
    </source>
</evidence>
<dbReference type="PANTHER" id="PTHR43861">
    <property type="entry name" value="TRANS-ACONITATE 2-METHYLTRANSFERASE-RELATED"/>
    <property type="match status" value="1"/>
</dbReference>
<gene>
    <name evidence="3" type="ORF">BGZ99_004306</name>
</gene>
<dbReference type="GO" id="GO:0016740">
    <property type="term" value="F:transferase activity"/>
    <property type="evidence" value="ECO:0007669"/>
    <property type="project" value="UniProtKB-KW"/>
</dbReference>
<dbReference type="OrthoDB" id="3647at2759"/>
<accession>A0A9P6UTZ8</accession>
<dbReference type="Proteomes" id="UP000738325">
    <property type="component" value="Unassembled WGS sequence"/>
</dbReference>
<evidence type="ECO:0000313" key="3">
    <source>
        <dbReference type="EMBL" id="KAG0320764.1"/>
    </source>
</evidence>
<comment type="caution">
    <text evidence="3">The sequence shown here is derived from an EMBL/GenBank/DDBJ whole genome shotgun (WGS) entry which is preliminary data.</text>
</comment>
<dbReference type="SUPFAM" id="SSF53335">
    <property type="entry name" value="S-adenosyl-L-methionine-dependent methyltransferases"/>
    <property type="match status" value="1"/>
</dbReference>
<dbReference type="CDD" id="cd02440">
    <property type="entry name" value="AdoMet_MTases"/>
    <property type="match status" value="1"/>
</dbReference>
<evidence type="ECO:0008006" key="5">
    <source>
        <dbReference type="Google" id="ProtNLM"/>
    </source>
</evidence>
<proteinExistence type="predicted"/>
<dbReference type="PANTHER" id="PTHR43861:SF3">
    <property type="entry name" value="PUTATIVE (AFU_ORTHOLOGUE AFUA_2G14390)-RELATED"/>
    <property type="match status" value="1"/>
</dbReference>
<dbReference type="EMBL" id="JAAAIP010000269">
    <property type="protein sequence ID" value="KAG0320764.1"/>
    <property type="molecule type" value="Genomic_DNA"/>
</dbReference>
<evidence type="ECO:0000256" key="2">
    <source>
        <dbReference type="SAM" id="MobiDB-lite"/>
    </source>
</evidence>
<keyword evidence="4" id="KW-1185">Reference proteome</keyword>
<dbReference type="Gene3D" id="3.40.50.150">
    <property type="entry name" value="Vaccinia Virus protein VP39"/>
    <property type="match status" value="1"/>
</dbReference>
<evidence type="ECO:0000313" key="4">
    <source>
        <dbReference type="Proteomes" id="UP000738325"/>
    </source>
</evidence>